<dbReference type="InterPro" id="IPR032914">
    <property type="entry name" value="Vam6/VPS39/TRAP1"/>
</dbReference>
<evidence type="ECO:0000313" key="1">
    <source>
        <dbReference type="EMBL" id="CAE0589557.1"/>
    </source>
</evidence>
<protein>
    <submittedName>
        <fullName evidence="1">Uncharacterized protein</fullName>
    </submittedName>
</protein>
<dbReference type="GO" id="GO:0034058">
    <property type="term" value="P:endosomal vesicle fusion"/>
    <property type="evidence" value="ECO:0007669"/>
    <property type="project" value="TreeGrafter"/>
</dbReference>
<dbReference type="AlphaFoldDB" id="A0A6V2X288"/>
<sequence length="476" mass="49810">MRMGERMPPYRAVAANYAQCGCILSRFGGGRRRAGRAGWPQGGRSLPGRCGYARWAEGRWPLGGRAPWRMLLTPRLGEHGNSASEEAWSNALRRWPALQPCEALRATGSHEAALSALLKLAEADEPSPVAGSPASAPALPRGAVPPALSAYLSMLGGEHAALLQQYVRWLVQHSHPDAVLPSLTAARPASAAPLTPVAVAAILRDEAPALLVPVLERLHASLPASLPASLAPASPAALSAGGGEGAGEESASARSTAACLLAEAYASRLKEAAAAGGEQGALERRLNELLSGAVLSRAQAEQLLPAARAGVMARKGLVGVSCRRSSCCSCLRRRRPVAPPPREGARGAWAGAGWFRRAGSAGLALAPPSSLSEAVVVRVCPQARVSLLSRLERQGEALALLVREGGDPEAARRYCDAQPEGQRAELRLCLLDLYLGGEPRRVEAAVALLRDYGAAVAPEVRRWGGCLPTSLEREAV</sequence>
<gene>
    <name evidence="1" type="ORF">EHUX00137_LOCUS41536</name>
    <name evidence="2" type="ORF">EHUX00137_LOCUS41537</name>
</gene>
<dbReference type="GO" id="GO:0005737">
    <property type="term" value="C:cytoplasm"/>
    <property type="evidence" value="ECO:0007669"/>
    <property type="project" value="TreeGrafter"/>
</dbReference>
<accession>A0A6V2X288</accession>
<dbReference type="EMBL" id="HBIR01053258">
    <property type="protein sequence ID" value="CAE0589559.1"/>
    <property type="molecule type" value="Transcribed_RNA"/>
</dbReference>
<reference evidence="1" key="1">
    <citation type="submission" date="2021-01" db="EMBL/GenBank/DDBJ databases">
        <authorList>
            <person name="Corre E."/>
            <person name="Pelletier E."/>
            <person name="Niang G."/>
            <person name="Scheremetjew M."/>
            <person name="Finn R."/>
            <person name="Kale V."/>
            <person name="Holt S."/>
            <person name="Cochrane G."/>
            <person name="Meng A."/>
            <person name="Brown T."/>
            <person name="Cohen L."/>
        </authorList>
    </citation>
    <scope>NUCLEOTIDE SEQUENCE</scope>
    <source>
        <strain evidence="1">379</strain>
    </source>
</reference>
<organism evidence="1">
    <name type="scientific">Emiliania huxleyi</name>
    <name type="common">Coccolithophore</name>
    <name type="synonym">Pontosphaera huxleyi</name>
    <dbReference type="NCBI Taxonomy" id="2903"/>
    <lineage>
        <taxon>Eukaryota</taxon>
        <taxon>Haptista</taxon>
        <taxon>Haptophyta</taxon>
        <taxon>Prymnesiophyceae</taxon>
        <taxon>Isochrysidales</taxon>
        <taxon>Noelaerhabdaceae</taxon>
        <taxon>Emiliania</taxon>
    </lineage>
</organism>
<dbReference type="PANTHER" id="PTHR12894">
    <property type="entry name" value="CNH DOMAIN CONTAINING"/>
    <property type="match status" value="1"/>
</dbReference>
<dbReference type="GO" id="GO:0016020">
    <property type="term" value="C:membrane"/>
    <property type="evidence" value="ECO:0007669"/>
    <property type="project" value="TreeGrafter"/>
</dbReference>
<proteinExistence type="predicted"/>
<dbReference type="PANTHER" id="PTHR12894:SF27">
    <property type="entry name" value="TRANSFORMING GROWTH FACTOR-BETA RECEPTOR-ASSOCIATED PROTEIN 1"/>
    <property type="match status" value="1"/>
</dbReference>
<name>A0A6V2X288_EMIHU</name>
<dbReference type="EMBL" id="HBIR01053256">
    <property type="protein sequence ID" value="CAE0589557.1"/>
    <property type="molecule type" value="Transcribed_RNA"/>
</dbReference>
<evidence type="ECO:0000313" key="2">
    <source>
        <dbReference type="EMBL" id="CAE0589559.1"/>
    </source>
</evidence>
<dbReference type="GO" id="GO:0006914">
    <property type="term" value="P:autophagy"/>
    <property type="evidence" value="ECO:0007669"/>
    <property type="project" value="TreeGrafter"/>
</dbReference>